<dbReference type="AlphaFoldDB" id="A0A9D1KWH5"/>
<feature type="domain" description="BD-FAE-like" evidence="2">
    <location>
        <begin position="17"/>
        <end position="225"/>
    </location>
</feature>
<reference evidence="3" key="2">
    <citation type="journal article" date="2021" name="PeerJ">
        <title>Extensive microbial diversity within the chicken gut microbiome revealed by metagenomics and culture.</title>
        <authorList>
            <person name="Gilroy R."/>
            <person name="Ravi A."/>
            <person name="Getino M."/>
            <person name="Pursley I."/>
            <person name="Horton D.L."/>
            <person name="Alikhan N.F."/>
            <person name="Baker D."/>
            <person name="Gharbi K."/>
            <person name="Hall N."/>
            <person name="Watson M."/>
            <person name="Adriaenssens E.M."/>
            <person name="Foster-Nyarko E."/>
            <person name="Jarju S."/>
            <person name="Secka A."/>
            <person name="Antonio M."/>
            <person name="Oren A."/>
            <person name="Chaudhuri R.R."/>
            <person name="La Ragione R."/>
            <person name="Hildebrand F."/>
            <person name="Pallen M.J."/>
        </authorList>
    </citation>
    <scope>NUCLEOTIDE SEQUENCE</scope>
    <source>
        <strain evidence="3">CHK187-14744</strain>
    </source>
</reference>
<dbReference type="InterPro" id="IPR049492">
    <property type="entry name" value="BD-FAE-like_dom"/>
</dbReference>
<name>A0A9D1KWH5_9FIRM</name>
<gene>
    <name evidence="3" type="ORF">IAB63_03785</name>
</gene>
<dbReference type="InterPro" id="IPR050300">
    <property type="entry name" value="GDXG_lipolytic_enzyme"/>
</dbReference>
<evidence type="ECO:0000313" key="3">
    <source>
        <dbReference type="EMBL" id="HIU02358.1"/>
    </source>
</evidence>
<dbReference type="Gene3D" id="3.40.50.1820">
    <property type="entry name" value="alpha/beta hydrolase"/>
    <property type="match status" value="1"/>
</dbReference>
<evidence type="ECO:0000259" key="2">
    <source>
        <dbReference type="Pfam" id="PF20434"/>
    </source>
</evidence>
<protein>
    <submittedName>
        <fullName evidence="3">Alpha/beta hydrolase</fullName>
    </submittedName>
</protein>
<reference evidence="3" key="1">
    <citation type="submission" date="2020-10" db="EMBL/GenBank/DDBJ databases">
        <authorList>
            <person name="Gilroy R."/>
        </authorList>
    </citation>
    <scope>NUCLEOTIDE SEQUENCE</scope>
    <source>
        <strain evidence="3">CHK187-14744</strain>
    </source>
</reference>
<evidence type="ECO:0000256" key="1">
    <source>
        <dbReference type="ARBA" id="ARBA00022801"/>
    </source>
</evidence>
<sequence length="285" mass="32264">MVTYIQDGQIYHQVYRKKPAMIICPGGAYLIHATREGEPTAVTFMEKDFQCFVLYYSVGTDREHPEKGVDPAAAYPIQALQLMETVHMIRTHAEEWHIDVDSIFVIGFSAGGHVAASLGTRWNDPKLLNDLDFKPEGEALKPAGVLLAYPMLRLNSRSFMEASAERTAVENTALMYQTLFHTDTPSETEKTSVDLIRYVSEDTAPMFLWNCMDDPVVDPCHALDFVRECHKKNVACEYHLFDHGGHGLASNNALTTMEEDEIDPGISQWIQLALAWIRRRRNERG</sequence>
<dbReference type="EMBL" id="DVLT01000027">
    <property type="protein sequence ID" value="HIU02358.1"/>
    <property type="molecule type" value="Genomic_DNA"/>
</dbReference>
<comment type="caution">
    <text evidence="3">The sequence shown here is derived from an EMBL/GenBank/DDBJ whole genome shotgun (WGS) entry which is preliminary data.</text>
</comment>
<organism evidence="3 4">
    <name type="scientific">Candidatus Onthocola gallistercoris</name>
    <dbReference type="NCBI Taxonomy" id="2840876"/>
    <lineage>
        <taxon>Bacteria</taxon>
        <taxon>Bacillati</taxon>
        <taxon>Bacillota</taxon>
        <taxon>Bacilli</taxon>
        <taxon>Candidatus Onthocola</taxon>
    </lineage>
</organism>
<evidence type="ECO:0000313" key="4">
    <source>
        <dbReference type="Proteomes" id="UP000824164"/>
    </source>
</evidence>
<dbReference type="InterPro" id="IPR029058">
    <property type="entry name" value="AB_hydrolase_fold"/>
</dbReference>
<dbReference type="Proteomes" id="UP000824164">
    <property type="component" value="Unassembled WGS sequence"/>
</dbReference>
<proteinExistence type="predicted"/>
<keyword evidence="1 3" id="KW-0378">Hydrolase</keyword>
<dbReference type="SUPFAM" id="SSF53474">
    <property type="entry name" value="alpha/beta-Hydrolases"/>
    <property type="match status" value="1"/>
</dbReference>
<accession>A0A9D1KWH5</accession>
<dbReference type="PANTHER" id="PTHR48081:SF6">
    <property type="entry name" value="PEPTIDASE S9 PROLYL OLIGOPEPTIDASE CATALYTIC DOMAIN-CONTAINING PROTEIN"/>
    <property type="match status" value="1"/>
</dbReference>
<dbReference type="GO" id="GO:0016787">
    <property type="term" value="F:hydrolase activity"/>
    <property type="evidence" value="ECO:0007669"/>
    <property type="project" value="UniProtKB-KW"/>
</dbReference>
<dbReference type="PANTHER" id="PTHR48081">
    <property type="entry name" value="AB HYDROLASE SUPERFAMILY PROTEIN C4A8.06C"/>
    <property type="match status" value="1"/>
</dbReference>
<dbReference type="Pfam" id="PF20434">
    <property type="entry name" value="BD-FAE"/>
    <property type="match status" value="1"/>
</dbReference>